<feature type="region of interest" description="Disordered" evidence="1">
    <location>
        <begin position="1"/>
        <end position="70"/>
    </location>
</feature>
<sequence length="272" mass="31065">MEKPTVVEEITGKHTSYGNHDETTTHNNLVLISRHHDQPKVVKERTESPSSSDNHDEKTASTNSDDIFRHNESPNESRFMVLCIVSLIAMLIIVTCMSICIRKYYKNKYRKQKPPVDDTTHNYDEIDSDLFRGVSKVDSQITTGNIAVNEINEDIIYQKSDANTYTNELNFTNCEVQVSIEAGLHVTHCNREIGAIAVYQNVTLTGNSDYENPDVGFHQYEPIRQVQVSTEDSVHVTHGKSEIDAATVYESDFITDNNDQMLTYMYMRQMEK</sequence>
<feature type="transmembrane region" description="Helical" evidence="2">
    <location>
        <begin position="79"/>
        <end position="101"/>
    </location>
</feature>
<evidence type="ECO:0000256" key="1">
    <source>
        <dbReference type="SAM" id="MobiDB-lite"/>
    </source>
</evidence>
<keyword evidence="2" id="KW-1133">Transmembrane helix</keyword>
<gene>
    <name evidence="3" type="ORF">MGAL_10B030614</name>
</gene>
<evidence type="ECO:0000313" key="3">
    <source>
        <dbReference type="EMBL" id="VDI75724.1"/>
    </source>
</evidence>
<feature type="compositionally biased region" description="Basic and acidic residues" evidence="1">
    <location>
        <begin position="1"/>
        <end position="12"/>
    </location>
</feature>
<keyword evidence="2" id="KW-0472">Membrane</keyword>
<comment type="caution">
    <text evidence="3">The sequence shown here is derived from an EMBL/GenBank/DDBJ whole genome shotgun (WGS) entry which is preliminary data.</text>
</comment>
<accession>A0A8B6H9F6</accession>
<dbReference type="OrthoDB" id="10419072at2759"/>
<reference evidence="3" key="1">
    <citation type="submission" date="2018-11" db="EMBL/GenBank/DDBJ databases">
        <authorList>
            <person name="Alioto T."/>
            <person name="Alioto T."/>
        </authorList>
    </citation>
    <scope>NUCLEOTIDE SEQUENCE</scope>
</reference>
<proteinExistence type="predicted"/>
<protein>
    <submittedName>
        <fullName evidence="3">Uncharacterized protein</fullName>
    </submittedName>
</protein>
<evidence type="ECO:0000313" key="4">
    <source>
        <dbReference type="Proteomes" id="UP000596742"/>
    </source>
</evidence>
<keyword evidence="4" id="KW-1185">Reference proteome</keyword>
<dbReference type="Proteomes" id="UP000596742">
    <property type="component" value="Unassembled WGS sequence"/>
</dbReference>
<keyword evidence="2" id="KW-0812">Transmembrane</keyword>
<name>A0A8B6H9F6_MYTGA</name>
<feature type="compositionally biased region" description="Basic and acidic residues" evidence="1">
    <location>
        <begin position="34"/>
        <end position="59"/>
    </location>
</feature>
<dbReference type="EMBL" id="UYJE01009695">
    <property type="protein sequence ID" value="VDI75724.1"/>
    <property type="molecule type" value="Genomic_DNA"/>
</dbReference>
<evidence type="ECO:0000256" key="2">
    <source>
        <dbReference type="SAM" id="Phobius"/>
    </source>
</evidence>
<organism evidence="3 4">
    <name type="scientific">Mytilus galloprovincialis</name>
    <name type="common">Mediterranean mussel</name>
    <dbReference type="NCBI Taxonomy" id="29158"/>
    <lineage>
        <taxon>Eukaryota</taxon>
        <taxon>Metazoa</taxon>
        <taxon>Spiralia</taxon>
        <taxon>Lophotrochozoa</taxon>
        <taxon>Mollusca</taxon>
        <taxon>Bivalvia</taxon>
        <taxon>Autobranchia</taxon>
        <taxon>Pteriomorphia</taxon>
        <taxon>Mytilida</taxon>
        <taxon>Mytiloidea</taxon>
        <taxon>Mytilidae</taxon>
        <taxon>Mytilinae</taxon>
        <taxon>Mytilus</taxon>
    </lineage>
</organism>
<dbReference type="AlphaFoldDB" id="A0A8B6H9F6"/>